<dbReference type="Proteomes" id="UP000006352">
    <property type="component" value="Unassembled WGS sequence"/>
</dbReference>
<organism evidence="2 3">
    <name type="scientific">Fibroporia radiculosa</name>
    <dbReference type="NCBI Taxonomy" id="599839"/>
    <lineage>
        <taxon>Eukaryota</taxon>
        <taxon>Fungi</taxon>
        <taxon>Dikarya</taxon>
        <taxon>Basidiomycota</taxon>
        <taxon>Agaricomycotina</taxon>
        <taxon>Agaricomycetes</taxon>
        <taxon>Polyporales</taxon>
        <taxon>Fibroporiaceae</taxon>
        <taxon>Fibroporia</taxon>
    </lineage>
</organism>
<name>J4GND1_9APHY</name>
<sequence>MSAASNGNIDQMLDTDSKPINTNAHESMPVSSSSEQDDLAGMDSSTQTSPSADAPQAGGAQVVVGQSPPKPSFKEEVGMLNESVDLCLAK</sequence>
<feature type="compositionally biased region" description="Polar residues" evidence="1">
    <location>
        <begin position="18"/>
        <end position="34"/>
    </location>
</feature>
<keyword evidence="3" id="KW-1185">Reference proteome</keyword>
<proteinExistence type="predicted"/>
<dbReference type="RefSeq" id="XP_012180463.1">
    <property type="nucleotide sequence ID" value="XM_012325073.1"/>
</dbReference>
<reference evidence="2 3" key="1">
    <citation type="journal article" date="2012" name="Appl. Environ. Microbiol.">
        <title>Short-read sequencing for genomic analysis of the brown rot fungus Fibroporia radiculosa.</title>
        <authorList>
            <person name="Tang J.D."/>
            <person name="Perkins A.D."/>
            <person name="Sonstegard T.S."/>
            <person name="Schroeder S.G."/>
            <person name="Burgess S.C."/>
            <person name="Diehl S.V."/>
        </authorList>
    </citation>
    <scope>NUCLEOTIDE SEQUENCE [LARGE SCALE GENOMIC DNA]</scope>
    <source>
        <strain evidence="2 3">TFFH 294</strain>
    </source>
</reference>
<dbReference type="EMBL" id="HE797022">
    <property type="protein sequence ID" value="CCM01180.1"/>
    <property type="molecule type" value="Genomic_DNA"/>
</dbReference>
<dbReference type="AlphaFoldDB" id="J4GND1"/>
<protein>
    <submittedName>
        <fullName evidence="2">Uncharacterized protein</fullName>
    </submittedName>
</protein>
<accession>J4GND1</accession>
<dbReference type="InParanoid" id="J4GND1"/>
<dbReference type="GeneID" id="24096091"/>
<evidence type="ECO:0000313" key="2">
    <source>
        <dbReference type="EMBL" id="CCM01180.1"/>
    </source>
</evidence>
<evidence type="ECO:0000256" key="1">
    <source>
        <dbReference type="SAM" id="MobiDB-lite"/>
    </source>
</evidence>
<dbReference type="HOGENOM" id="CLU_2440877_0_0_1"/>
<gene>
    <name evidence="2" type="ORF">FIBRA_03228</name>
</gene>
<evidence type="ECO:0000313" key="3">
    <source>
        <dbReference type="Proteomes" id="UP000006352"/>
    </source>
</evidence>
<feature type="region of interest" description="Disordered" evidence="1">
    <location>
        <begin position="1"/>
        <end position="90"/>
    </location>
</feature>